<gene>
    <name evidence="4" type="ORF">MON41_11945</name>
</gene>
<dbReference type="InterPro" id="IPR050109">
    <property type="entry name" value="HTH-type_TetR-like_transc_reg"/>
</dbReference>
<feature type="DNA-binding region" description="H-T-H motif" evidence="2">
    <location>
        <begin position="39"/>
        <end position="58"/>
    </location>
</feature>
<dbReference type="PRINTS" id="PR00455">
    <property type="entry name" value="HTHTETR"/>
</dbReference>
<dbReference type="InterPro" id="IPR009057">
    <property type="entry name" value="Homeodomain-like_sf"/>
</dbReference>
<evidence type="ECO:0000256" key="1">
    <source>
        <dbReference type="ARBA" id="ARBA00023125"/>
    </source>
</evidence>
<dbReference type="InterPro" id="IPR041474">
    <property type="entry name" value="NicS_C"/>
</dbReference>
<proteinExistence type="predicted"/>
<dbReference type="InterPro" id="IPR001647">
    <property type="entry name" value="HTH_TetR"/>
</dbReference>
<evidence type="ECO:0000259" key="3">
    <source>
        <dbReference type="PROSITE" id="PS50977"/>
    </source>
</evidence>
<reference evidence="4 5" key="1">
    <citation type="submission" date="2022-03" db="EMBL/GenBank/DDBJ databases">
        <title>Complete genome analysis of Roseomonas KG 17.1 : a prolific producer of plant growth promoters.</title>
        <authorList>
            <person name="Saadouli I."/>
            <person name="Najjari A."/>
            <person name="Mosbah A."/>
            <person name="Ouzari H.I."/>
        </authorList>
    </citation>
    <scope>NUCLEOTIDE SEQUENCE [LARGE SCALE GENOMIC DNA]</scope>
    <source>
        <strain evidence="4 5">KG17-1</strain>
    </source>
</reference>
<keyword evidence="5" id="KW-1185">Reference proteome</keyword>
<evidence type="ECO:0000313" key="5">
    <source>
        <dbReference type="Proteomes" id="UP001201985"/>
    </source>
</evidence>
<dbReference type="SUPFAM" id="SSF46689">
    <property type="entry name" value="Homeodomain-like"/>
    <property type="match status" value="1"/>
</dbReference>
<comment type="caution">
    <text evidence="4">The sequence shown here is derived from an EMBL/GenBank/DDBJ whole genome shotgun (WGS) entry which is preliminary data.</text>
</comment>
<accession>A0ABS9W5H9</accession>
<dbReference type="EMBL" id="JALBUU010000004">
    <property type="protein sequence ID" value="MCI0754468.1"/>
    <property type="molecule type" value="Genomic_DNA"/>
</dbReference>
<dbReference type="Proteomes" id="UP001201985">
    <property type="component" value="Unassembled WGS sequence"/>
</dbReference>
<dbReference type="Pfam" id="PF00440">
    <property type="entry name" value="TetR_N"/>
    <property type="match status" value="1"/>
</dbReference>
<dbReference type="Gene3D" id="1.10.357.10">
    <property type="entry name" value="Tetracycline Repressor, domain 2"/>
    <property type="match status" value="1"/>
</dbReference>
<evidence type="ECO:0000313" key="4">
    <source>
        <dbReference type="EMBL" id="MCI0754468.1"/>
    </source>
</evidence>
<dbReference type="PANTHER" id="PTHR30328:SF54">
    <property type="entry name" value="HTH-TYPE TRANSCRIPTIONAL REPRESSOR SCO4008"/>
    <property type="match status" value="1"/>
</dbReference>
<organism evidence="4 5">
    <name type="scientific">Teichococcus vastitatis</name>
    <dbReference type="NCBI Taxonomy" id="2307076"/>
    <lineage>
        <taxon>Bacteria</taxon>
        <taxon>Pseudomonadati</taxon>
        <taxon>Pseudomonadota</taxon>
        <taxon>Alphaproteobacteria</taxon>
        <taxon>Acetobacterales</taxon>
        <taxon>Roseomonadaceae</taxon>
        <taxon>Roseomonas</taxon>
    </lineage>
</organism>
<name>A0ABS9W5H9_9PROT</name>
<dbReference type="RefSeq" id="WP_120006228.1">
    <property type="nucleotide sequence ID" value="NZ_JALBUU010000004.1"/>
</dbReference>
<dbReference type="Pfam" id="PF17938">
    <property type="entry name" value="TetR_C_29"/>
    <property type="match status" value="1"/>
</dbReference>
<dbReference type="InterPro" id="IPR036271">
    <property type="entry name" value="Tet_transcr_reg_TetR-rel_C_sf"/>
</dbReference>
<dbReference type="PROSITE" id="PS50977">
    <property type="entry name" value="HTH_TETR_2"/>
    <property type="match status" value="1"/>
</dbReference>
<keyword evidence="1 2" id="KW-0238">DNA-binding</keyword>
<dbReference type="SUPFAM" id="SSF48498">
    <property type="entry name" value="Tetracyclin repressor-like, C-terminal domain"/>
    <property type="match status" value="1"/>
</dbReference>
<dbReference type="PANTHER" id="PTHR30328">
    <property type="entry name" value="TRANSCRIPTIONAL REPRESSOR"/>
    <property type="match status" value="1"/>
</dbReference>
<sequence>MQGEMAEKAVRQRDAEQTRRSILDAAIAEFAAKGLSGARVDEIAARTQTTKRMIYYYFGSKEGLYAAALEEMYEGIRATEQDLLLDQLPPAEALARLVETTFNYHAEHPDFVRMVTVENIHGARHIAGSATVSRRNEAVIGLMRRLLDRGVAAGVFRPGLDPLDLHVLINGFSFHRVANRHTLGVIFGQDMAAPERAARQCRLIVEAVLRLVRADQAG</sequence>
<feature type="domain" description="HTH tetR-type" evidence="3">
    <location>
        <begin position="16"/>
        <end position="76"/>
    </location>
</feature>
<evidence type="ECO:0000256" key="2">
    <source>
        <dbReference type="PROSITE-ProRule" id="PRU00335"/>
    </source>
</evidence>
<protein>
    <submittedName>
        <fullName evidence="4">TetR family transcriptional regulator</fullName>
    </submittedName>
</protein>